<comment type="caution">
    <text evidence="1">The sequence shown here is derived from an EMBL/GenBank/DDBJ whole genome shotgun (WGS) entry which is preliminary data.</text>
</comment>
<sequence length="142" mass="16320">MCQDLPLLIYSNSNCFVISYPDNLSLIEISLSDARARRQALSEFDELNKDVANSSSYLNFLGILFCDVMSQAKAIPRGILFEHFPRSLTHKKPFSCMETNISNKEITFHIWDSIRFQRLVFQGSSYYRVQLQGKTTSHKLTA</sequence>
<reference evidence="1" key="1">
    <citation type="journal article" date="2023" name="G3 (Bethesda)">
        <title>A reference genome for the long-term kleptoplast-retaining sea slug Elysia crispata morphotype clarki.</title>
        <authorList>
            <person name="Eastman K.E."/>
            <person name="Pendleton A.L."/>
            <person name="Shaikh M.A."/>
            <person name="Suttiyut T."/>
            <person name="Ogas R."/>
            <person name="Tomko P."/>
            <person name="Gavelis G."/>
            <person name="Widhalm J.R."/>
            <person name="Wisecaver J.H."/>
        </authorList>
    </citation>
    <scope>NUCLEOTIDE SEQUENCE</scope>
    <source>
        <strain evidence="1">ECLA1</strain>
    </source>
</reference>
<accession>A0AAE1E8A5</accession>
<organism evidence="1 2">
    <name type="scientific">Elysia crispata</name>
    <name type="common">lettuce slug</name>
    <dbReference type="NCBI Taxonomy" id="231223"/>
    <lineage>
        <taxon>Eukaryota</taxon>
        <taxon>Metazoa</taxon>
        <taxon>Spiralia</taxon>
        <taxon>Lophotrochozoa</taxon>
        <taxon>Mollusca</taxon>
        <taxon>Gastropoda</taxon>
        <taxon>Heterobranchia</taxon>
        <taxon>Euthyneura</taxon>
        <taxon>Panpulmonata</taxon>
        <taxon>Sacoglossa</taxon>
        <taxon>Placobranchoidea</taxon>
        <taxon>Plakobranchidae</taxon>
        <taxon>Elysia</taxon>
    </lineage>
</organism>
<evidence type="ECO:0000313" key="1">
    <source>
        <dbReference type="EMBL" id="KAK3797941.1"/>
    </source>
</evidence>
<gene>
    <name evidence="1" type="ORF">RRG08_057394</name>
</gene>
<keyword evidence="2" id="KW-1185">Reference proteome</keyword>
<protein>
    <submittedName>
        <fullName evidence="1">Uncharacterized protein</fullName>
    </submittedName>
</protein>
<proteinExistence type="predicted"/>
<evidence type="ECO:0000313" key="2">
    <source>
        <dbReference type="Proteomes" id="UP001283361"/>
    </source>
</evidence>
<dbReference type="EMBL" id="JAWDGP010000734">
    <property type="protein sequence ID" value="KAK3797941.1"/>
    <property type="molecule type" value="Genomic_DNA"/>
</dbReference>
<dbReference type="AlphaFoldDB" id="A0AAE1E8A5"/>
<name>A0AAE1E8A5_9GAST</name>
<dbReference type="Proteomes" id="UP001283361">
    <property type="component" value="Unassembled WGS sequence"/>
</dbReference>